<sequence>MGLKSKLFAVLLGVACTVILGMFLLMQWSFDRGFLRYVHTVEKQRLASLSQVLEQRWEEWGDWEVLRGNRMLWRELLRDSLVADPVVADSDVEISSRNGMPMPRMGEGHFMRRLVLLDEQRRPVHAVADADEARDFLSLTADGEVIGYLGLVPQRHLSTMHQLEFAQEQRRSFFIIALLVAGGAALLALPLATTLLRRVRALTDATHQLATGNYDVRVNEGARDELGRLAQDFNRLAQTLENNEIARRQWIADISHELRTPLAVLRGEIDAMQDGVRPTDSAAIESLHGEAMRLHRLVDDLYQLSLADLGALTYRKQSVDPVAVLAEAVAEFRPALDRARINVDNRAHPLAGGMVSADRERIYQLYANLLANVLKYTDPGGRLEIDADCEDERMIVEIQDSAPGVPQEALPRLFDRLYRVEHSRSRATGGAGLGLSICRAIVDAHGGTIEAHPSKLGGVLIRIIFPLEERL</sequence>
<evidence type="ECO:0000256" key="6">
    <source>
        <dbReference type="ARBA" id="ARBA00022692"/>
    </source>
</evidence>
<evidence type="ECO:0000256" key="3">
    <source>
        <dbReference type="ARBA" id="ARBA00012438"/>
    </source>
</evidence>
<name>A0A0B5FTP7_9BACT</name>
<evidence type="ECO:0000256" key="1">
    <source>
        <dbReference type="ARBA" id="ARBA00000085"/>
    </source>
</evidence>
<dbReference type="OrthoDB" id="9812241at2"/>
<keyword evidence="8 11" id="KW-1133">Transmembrane helix</keyword>
<dbReference type="InterPro" id="IPR003594">
    <property type="entry name" value="HATPase_dom"/>
</dbReference>
<dbReference type="Pfam" id="PF02518">
    <property type="entry name" value="HATPase_c"/>
    <property type="match status" value="1"/>
</dbReference>
<dbReference type="GO" id="GO:0005886">
    <property type="term" value="C:plasma membrane"/>
    <property type="evidence" value="ECO:0007669"/>
    <property type="project" value="TreeGrafter"/>
</dbReference>
<dbReference type="CDD" id="cd06225">
    <property type="entry name" value="HAMP"/>
    <property type="match status" value="1"/>
</dbReference>
<evidence type="ECO:0000256" key="5">
    <source>
        <dbReference type="ARBA" id="ARBA00022679"/>
    </source>
</evidence>
<dbReference type="AlphaFoldDB" id="A0A0B5FTP7"/>
<dbReference type="HOGENOM" id="CLU_000445_89_6_7"/>
<evidence type="ECO:0000256" key="7">
    <source>
        <dbReference type="ARBA" id="ARBA00022777"/>
    </source>
</evidence>
<dbReference type="SMART" id="SM00304">
    <property type="entry name" value="HAMP"/>
    <property type="match status" value="1"/>
</dbReference>
<evidence type="ECO:0000256" key="4">
    <source>
        <dbReference type="ARBA" id="ARBA00022553"/>
    </source>
</evidence>
<dbReference type="Pfam" id="PF00512">
    <property type="entry name" value="HisKA"/>
    <property type="match status" value="1"/>
</dbReference>
<comment type="subcellular location">
    <subcellularLocation>
        <location evidence="2">Membrane</location>
    </subcellularLocation>
</comment>
<gene>
    <name evidence="14" type="ORF">GSUB_14615</name>
</gene>
<dbReference type="Gene3D" id="6.10.340.10">
    <property type="match status" value="1"/>
</dbReference>
<evidence type="ECO:0000256" key="9">
    <source>
        <dbReference type="ARBA" id="ARBA00023012"/>
    </source>
</evidence>
<dbReference type="Gene3D" id="1.10.287.130">
    <property type="match status" value="1"/>
</dbReference>
<evidence type="ECO:0000259" key="12">
    <source>
        <dbReference type="PROSITE" id="PS50109"/>
    </source>
</evidence>
<keyword evidence="15" id="KW-1185">Reference proteome</keyword>
<proteinExistence type="predicted"/>
<comment type="catalytic activity">
    <reaction evidence="1">
        <text>ATP + protein L-histidine = ADP + protein N-phospho-L-histidine.</text>
        <dbReference type="EC" id="2.7.13.3"/>
    </reaction>
</comment>
<keyword evidence="9" id="KW-0902">Two-component regulatory system</keyword>
<dbReference type="EC" id="2.7.13.3" evidence="3"/>
<dbReference type="SUPFAM" id="SSF158472">
    <property type="entry name" value="HAMP domain-like"/>
    <property type="match status" value="1"/>
</dbReference>
<dbReference type="InterPro" id="IPR050428">
    <property type="entry name" value="TCS_sensor_his_kinase"/>
</dbReference>
<feature type="domain" description="HAMP" evidence="13">
    <location>
        <begin position="193"/>
        <end position="245"/>
    </location>
</feature>
<dbReference type="InterPro" id="IPR003660">
    <property type="entry name" value="HAMP_dom"/>
</dbReference>
<dbReference type="Gene3D" id="3.30.565.10">
    <property type="entry name" value="Histidine kinase-like ATPase, C-terminal domain"/>
    <property type="match status" value="1"/>
</dbReference>
<protein>
    <recommendedName>
        <fullName evidence="3">histidine kinase</fullName>
        <ecNumber evidence="3">2.7.13.3</ecNumber>
    </recommendedName>
</protein>
<keyword evidence="4" id="KW-0597">Phosphoprotein</keyword>
<dbReference type="EMBL" id="CP010311">
    <property type="protein sequence ID" value="AJF07535.1"/>
    <property type="molecule type" value="Genomic_DNA"/>
</dbReference>
<dbReference type="InterPro" id="IPR005467">
    <property type="entry name" value="His_kinase_dom"/>
</dbReference>
<keyword evidence="6 11" id="KW-0812">Transmembrane</keyword>
<dbReference type="RefSeq" id="WP_040201450.1">
    <property type="nucleotide sequence ID" value="NZ_CP010311.1"/>
</dbReference>
<dbReference type="SUPFAM" id="SSF47384">
    <property type="entry name" value="Homodimeric domain of signal transducing histidine kinase"/>
    <property type="match status" value="1"/>
</dbReference>
<dbReference type="InterPro" id="IPR003661">
    <property type="entry name" value="HisK_dim/P_dom"/>
</dbReference>
<dbReference type="GO" id="GO:0000155">
    <property type="term" value="F:phosphorelay sensor kinase activity"/>
    <property type="evidence" value="ECO:0007669"/>
    <property type="project" value="InterPro"/>
</dbReference>
<feature type="transmembrane region" description="Helical" evidence="11">
    <location>
        <begin position="173"/>
        <end position="192"/>
    </location>
</feature>
<dbReference type="PANTHER" id="PTHR45436">
    <property type="entry name" value="SENSOR HISTIDINE KINASE YKOH"/>
    <property type="match status" value="1"/>
</dbReference>
<dbReference type="InterPro" id="IPR036097">
    <property type="entry name" value="HisK_dim/P_sf"/>
</dbReference>
<evidence type="ECO:0000256" key="2">
    <source>
        <dbReference type="ARBA" id="ARBA00004370"/>
    </source>
</evidence>
<dbReference type="STRING" id="483547.GSUB_14615"/>
<dbReference type="InterPro" id="IPR004358">
    <property type="entry name" value="Sig_transdc_His_kin-like_C"/>
</dbReference>
<dbReference type="Proteomes" id="UP000035036">
    <property type="component" value="Chromosome"/>
</dbReference>
<dbReference type="KEGG" id="gsb:GSUB_14615"/>
<feature type="transmembrane region" description="Helical" evidence="11">
    <location>
        <begin position="6"/>
        <end position="26"/>
    </location>
</feature>
<keyword evidence="5" id="KW-0808">Transferase</keyword>
<dbReference type="PANTHER" id="PTHR45436:SF5">
    <property type="entry name" value="SENSOR HISTIDINE KINASE TRCS"/>
    <property type="match status" value="1"/>
</dbReference>
<dbReference type="Pfam" id="PF00672">
    <property type="entry name" value="HAMP"/>
    <property type="match status" value="1"/>
</dbReference>
<dbReference type="PROSITE" id="PS50885">
    <property type="entry name" value="HAMP"/>
    <property type="match status" value="1"/>
</dbReference>
<keyword evidence="10 11" id="KW-0472">Membrane</keyword>
<reference evidence="14 15" key="1">
    <citation type="journal article" date="2015" name="Genome Announc.">
        <title>Genomes of Geoalkalibacter ferrihydriticus Z-0531T and Geoalkalibacter subterraneus Red1T, Two Haloalkaliphilic Metal-Reducing Deltaproteobacteria.</title>
        <authorList>
            <person name="Badalamenti J.P."/>
            <person name="Krajmalnik-Brown R."/>
            <person name="Torres C.I."/>
            <person name="Bond D.R."/>
        </authorList>
    </citation>
    <scope>NUCLEOTIDE SEQUENCE [LARGE SCALE GENOMIC DNA]</scope>
    <source>
        <strain evidence="14 15">Red1</strain>
    </source>
</reference>
<dbReference type="PRINTS" id="PR00344">
    <property type="entry name" value="BCTRLSENSOR"/>
</dbReference>
<evidence type="ECO:0000313" key="14">
    <source>
        <dbReference type="EMBL" id="AJF07535.1"/>
    </source>
</evidence>
<organism evidence="14 15">
    <name type="scientific">Geoalkalibacter subterraneus</name>
    <dbReference type="NCBI Taxonomy" id="483547"/>
    <lineage>
        <taxon>Bacteria</taxon>
        <taxon>Pseudomonadati</taxon>
        <taxon>Thermodesulfobacteriota</taxon>
        <taxon>Desulfuromonadia</taxon>
        <taxon>Desulfuromonadales</taxon>
        <taxon>Geoalkalibacteraceae</taxon>
        <taxon>Geoalkalibacter</taxon>
    </lineage>
</organism>
<dbReference type="CDD" id="cd00082">
    <property type="entry name" value="HisKA"/>
    <property type="match status" value="1"/>
</dbReference>
<accession>A0A0B5FTP7</accession>
<dbReference type="SUPFAM" id="SSF55874">
    <property type="entry name" value="ATPase domain of HSP90 chaperone/DNA topoisomerase II/histidine kinase"/>
    <property type="match status" value="1"/>
</dbReference>
<dbReference type="SMART" id="SM00387">
    <property type="entry name" value="HATPase_c"/>
    <property type="match status" value="1"/>
</dbReference>
<evidence type="ECO:0000256" key="11">
    <source>
        <dbReference type="SAM" id="Phobius"/>
    </source>
</evidence>
<dbReference type="PROSITE" id="PS50109">
    <property type="entry name" value="HIS_KIN"/>
    <property type="match status" value="1"/>
</dbReference>
<dbReference type="InterPro" id="IPR036890">
    <property type="entry name" value="HATPase_C_sf"/>
</dbReference>
<feature type="domain" description="Histidine kinase" evidence="12">
    <location>
        <begin position="253"/>
        <end position="469"/>
    </location>
</feature>
<keyword evidence="7" id="KW-0418">Kinase</keyword>
<evidence type="ECO:0000256" key="10">
    <source>
        <dbReference type="ARBA" id="ARBA00023136"/>
    </source>
</evidence>
<evidence type="ECO:0000259" key="13">
    <source>
        <dbReference type="PROSITE" id="PS50885"/>
    </source>
</evidence>
<evidence type="ECO:0000313" key="15">
    <source>
        <dbReference type="Proteomes" id="UP000035036"/>
    </source>
</evidence>
<dbReference type="SMART" id="SM00388">
    <property type="entry name" value="HisKA"/>
    <property type="match status" value="1"/>
</dbReference>
<evidence type="ECO:0000256" key="8">
    <source>
        <dbReference type="ARBA" id="ARBA00022989"/>
    </source>
</evidence>